<sequence>MTGGLEVPGSVPTTALPAVVARVTALADRLGVAHTEVFHTGRLSAASGVLECVVKALLGGRLAGNPMCRRGSCSGSTCCAVPG</sequence>
<accession>A0AAT9HIS8</accession>
<proteinExistence type="predicted"/>
<dbReference type="AlphaFoldDB" id="A0AAT9HIS8"/>
<dbReference type="EMBL" id="AP035768">
    <property type="protein sequence ID" value="BFO17318.1"/>
    <property type="molecule type" value="Genomic_DNA"/>
</dbReference>
<evidence type="ECO:0000313" key="1">
    <source>
        <dbReference type="EMBL" id="BFO17318.1"/>
    </source>
</evidence>
<name>A0AAT9HIS8_9ACTN</name>
<reference evidence="1" key="1">
    <citation type="submission" date="2024-06" db="EMBL/GenBank/DDBJ databases">
        <authorList>
            <consortium name="consrtm"/>
            <person name="Uemura M."/>
            <person name="Terahara T."/>
        </authorList>
    </citation>
    <scope>NUCLEOTIDE SEQUENCE</scope>
    <source>
        <strain evidence="1">KM77-8</strain>
    </source>
</reference>
<reference evidence="1" key="2">
    <citation type="submission" date="2024-07" db="EMBL/GenBank/DDBJ databases">
        <title>Streptomyces haneummycinica sp. nov., a new antibiotic-producing actinobacterium isolated from marine sediment.</title>
        <authorList>
            <person name="Uemura M."/>
            <person name="Hamada M."/>
            <person name="Hirano S."/>
            <person name="Kobayashi K."/>
            <person name="Ohshiro T."/>
            <person name="Kobayashi T."/>
            <person name="Terahara T."/>
        </authorList>
    </citation>
    <scope>NUCLEOTIDE SEQUENCE</scope>
    <source>
        <strain evidence="1">KM77-8</strain>
    </source>
</reference>
<protein>
    <submittedName>
        <fullName evidence="1">Uncharacterized protein</fullName>
    </submittedName>
</protein>
<organism evidence="1">
    <name type="scientific">Streptomyces haneummycinicus</name>
    <dbReference type="NCBI Taxonomy" id="3074435"/>
    <lineage>
        <taxon>Bacteria</taxon>
        <taxon>Bacillati</taxon>
        <taxon>Actinomycetota</taxon>
        <taxon>Actinomycetes</taxon>
        <taxon>Kitasatosporales</taxon>
        <taxon>Streptomycetaceae</taxon>
        <taxon>Streptomyces</taxon>
    </lineage>
</organism>
<gene>
    <name evidence="1" type="ORF">SHKM778_37060</name>
</gene>